<gene>
    <name evidence="1" type="ORF">HFQ381_LOCUS34736</name>
</gene>
<evidence type="ECO:0000313" key="2">
    <source>
        <dbReference type="Proteomes" id="UP000663851"/>
    </source>
</evidence>
<protein>
    <submittedName>
        <fullName evidence="1">Uncharacterized protein</fullName>
    </submittedName>
</protein>
<name>A0A821E9T5_9BILA</name>
<sequence>MFYGSVGTIIKSACSIARLYTATTRQLVNFKNWSYQQRGVPVWIYNT</sequence>
<feature type="non-terminal residue" evidence="1">
    <location>
        <position position="47"/>
    </location>
</feature>
<accession>A0A821E9T5</accession>
<reference evidence="1" key="1">
    <citation type="submission" date="2021-02" db="EMBL/GenBank/DDBJ databases">
        <authorList>
            <person name="Nowell W R."/>
        </authorList>
    </citation>
    <scope>NUCLEOTIDE SEQUENCE</scope>
</reference>
<dbReference type="AlphaFoldDB" id="A0A821E9T5"/>
<proteinExistence type="predicted"/>
<dbReference type="EMBL" id="CAJOBO010018801">
    <property type="protein sequence ID" value="CAF4632668.1"/>
    <property type="molecule type" value="Genomic_DNA"/>
</dbReference>
<organism evidence="1 2">
    <name type="scientific">Rotaria socialis</name>
    <dbReference type="NCBI Taxonomy" id="392032"/>
    <lineage>
        <taxon>Eukaryota</taxon>
        <taxon>Metazoa</taxon>
        <taxon>Spiralia</taxon>
        <taxon>Gnathifera</taxon>
        <taxon>Rotifera</taxon>
        <taxon>Eurotatoria</taxon>
        <taxon>Bdelloidea</taxon>
        <taxon>Philodinida</taxon>
        <taxon>Philodinidae</taxon>
        <taxon>Rotaria</taxon>
    </lineage>
</organism>
<evidence type="ECO:0000313" key="1">
    <source>
        <dbReference type="EMBL" id="CAF4632668.1"/>
    </source>
</evidence>
<comment type="caution">
    <text evidence="1">The sequence shown here is derived from an EMBL/GenBank/DDBJ whole genome shotgun (WGS) entry which is preliminary data.</text>
</comment>
<dbReference type="Proteomes" id="UP000663851">
    <property type="component" value="Unassembled WGS sequence"/>
</dbReference>